<keyword evidence="6" id="KW-0788">Thiol protease</keyword>
<dbReference type="PANTHER" id="PTHR43982:SF6">
    <property type="entry name" value="UBIQUITIN CARBOXYL-TERMINAL HYDROLASE 2-RELATED"/>
    <property type="match status" value="1"/>
</dbReference>
<evidence type="ECO:0000313" key="9">
    <source>
        <dbReference type="EMBL" id="KAA8894285.1"/>
    </source>
</evidence>
<comment type="caution">
    <text evidence="9">The sequence shown here is derived from an EMBL/GenBank/DDBJ whole genome shotgun (WGS) entry which is preliminary data.</text>
</comment>
<dbReference type="InterPro" id="IPR025305">
    <property type="entry name" value="UCH_repeat_domain"/>
</dbReference>
<name>A0A5J5EF31_9PEZI</name>
<dbReference type="GO" id="GO:0016579">
    <property type="term" value="P:protein deubiquitination"/>
    <property type="evidence" value="ECO:0007669"/>
    <property type="project" value="InterPro"/>
</dbReference>
<keyword evidence="3" id="KW-0645">Protease</keyword>
<dbReference type="PROSITE" id="PS00972">
    <property type="entry name" value="USP_1"/>
    <property type="match status" value="1"/>
</dbReference>
<dbReference type="GO" id="GO:0004843">
    <property type="term" value="F:cysteine-type deubiquitinase activity"/>
    <property type="evidence" value="ECO:0007669"/>
    <property type="project" value="UniProtKB-EC"/>
</dbReference>
<dbReference type="InterPro" id="IPR028889">
    <property type="entry name" value="USP"/>
</dbReference>
<keyword evidence="5" id="KW-0378">Hydrolase</keyword>
<keyword evidence="10" id="KW-1185">Reference proteome</keyword>
<keyword evidence="4" id="KW-0833">Ubl conjugation pathway</keyword>
<dbReference type="InParanoid" id="A0A5J5EF31"/>
<reference evidence="9 10" key="1">
    <citation type="submission" date="2019-09" db="EMBL/GenBank/DDBJ databases">
        <title>Draft genome of the ectomycorrhizal ascomycete Sphaerosporella brunnea.</title>
        <authorList>
            <consortium name="DOE Joint Genome Institute"/>
            <person name="Benucci G.M."/>
            <person name="Marozzi G."/>
            <person name="Antonielli L."/>
            <person name="Sanchez S."/>
            <person name="Marco P."/>
            <person name="Wang X."/>
            <person name="Falini L.B."/>
            <person name="Barry K."/>
            <person name="Haridas S."/>
            <person name="Lipzen A."/>
            <person name="Labutti K."/>
            <person name="Grigoriev I.V."/>
            <person name="Murat C."/>
            <person name="Martin F."/>
            <person name="Albertini E."/>
            <person name="Donnini D."/>
            <person name="Bonito G."/>
        </authorList>
    </citation>
    <scope>NUCLEOTIDE SEQUENCE [LARGE SCALE GENOMIC DNA]</scope>
    <source>
        <strain evidence="9 10">Sb_GMNB300</strain>
    </source>
</reference>
<feature type="region of interest" description="Disordered" evidence="7">
    <location>
        <begin position="673"/>
        <end position="736"/>
    </location>
</feature>
<dbReference type="GO" id="GO:0043161">
    <property type="term" value="P:proteasome-mediated ubiquitin-dependent protein catabolic process"/>
    <property type="evidence" value="ECO:0007669"/>
    <property type="project" value="InterPro"/>
</dbReference>
<feature type="region of interest" description="Disordered" evidence="7">
    <location>
        <begin position="45"/>
        <end position="69"/>
    </location>
</feature>
<proteinExistence type="predicted"/>
<dbReference type="InterPro" id="IPR038765">
    <property type="entry name" value="Papain-like_cys_pep_sf"/>
</dbReference>
<evidence type="ECO:0000256" key="6">
    <source>
        <dbReference type="ARBA" id="ARBA00022807"/>
    </source>
</evidence>
<evidence type="ECO:0000259" key="8">
    <source>
        <dbReference type="PROSITE" id="PS50235"/>
    </source>
</evidence>
<dbReference type="EC" id="3.4.19.12" evidence="2"/>
<dbReference type="OrthoDB" id="2420415at2759"/>
<dbReference type="Pfam" id="PF00443">
    <property type="entry name" value="UCH"/>
    <property type="match status" value="1"/>
</dbReference>
<sequence length="1087" mass="122642">MLLTGKIPTRLFADLLVYDPTRTGRNVLCEPPPYVHESVVARQLPPQPHKHQLSLKSTKNSLPRDGVSETSEPWMVSALCQTCRLHVRITVDSSQPSLSESEPCSEGHNPMHFFRYEPSKSRPITGEILSTERWEDVRVFSCAATKCPTIVTVTTKAPILHQGFVELLTDEGTLMRRAMAFGETQGRSYAGADVSAYKSLKALFSYLSNAKHLDTRDIPRGNPKYLSLLSDECREIMKAAHFKEKRDGSLVWTPISAAELEKNSLAAQDLYDMLEEVMILMDNYRPQGQGERGLFRTYIAGSTELMFKRTMPSRHPVNRPDLPEHPYYAVLGLVPEVGDRIVSWAYNRQQELNPDDLPFYFECFKLLASGRNSEALQVEVATLQSQGAFTTSDLTEAYKALGINPNEPDEELIIGIFRSRLQDSPRQESSLRSHLNIIGTRRQSDKLKAASRARIGLAGAYAWLGEGTGQATDDAVILTAYQLKIEDNPNDEATGKECLKIIAENRKSPLLLTFLETNGAVYDIPPDLDAAYAALQASDRSLSDDLLIDVFKIRVLDAPDRLSDLRVALRVIADNRNSTKIKEFLETGDTETAAMGSSTVPVGLENIGNTCYLNSLLQFYFTIKPLREMVLEYEKHQEEEVADAFDDAASETTLVSETPPQDVSMVDPALREVGKENMPPPSNEEALEPPSAPSEDVTMTTDDDKVTLVGESPLTPPPEDSQPPPIPKRPTARRDTVSEVDMFGRQQDVTECIGNVMFQLEAAIKAESVDENGEQIDLIKRLFYGKTRQTLAFPDSAEVRTKDEFFSHLIVDVADGDRDLYTALDANFDVEQVDLEGRHAKRYLSVTNLPPILQFQVQRVQFSREQNAAYKSNARLKFPYTIFMDRYRDDDDGAIKARREQSWKWKEELKQLLLRKEELSNLKMPGGALLESLCEYIEERQTDGTDASDPDDSDDEKGRGDALACLQKRLVDVHYEIAGIDKKIKALENYLNQQFTDLRKYGYHIHSVFIHRGSVSFGHYWIYIWDFEKKVFRKYNDQYVSEVVDSNEVFTHSDTDSSPPTPYFLVFVREDLALDTTEAVKRVFAET</sequence>
<dbReference type="SUPFAM" id="SSF54001">
    <property type="entry name" value="Cysteine proteinases"/>
    <property type="match status" value="1"/>
</dbReference>
<dbReference type="PANTHER" id="PTHR43982">
    <property type="entry name" value="UBIQUITIN CARBOXYL-TERMINAL HYDROLASE"/>
    <property type="match status" value="1"/>
</dbReference>
<comment type="catalytic activity">
    <reaction evidence="1">
        <text>Thiol-dependent hydrolysis of ester, thioester, amide, peptide and isopeptide bonds formed by the C-terminal Gly of ubiquitin (a 76-residue protein attached to proteins as an intracellular targeting signal).</text>
        <dbReference type="EC" id="3.4.19.12"/>
    </reaction>
</comment>
<dbReference type="InterPro" id="IPR018200">
    <property type="entry name" value="USP_CS"/>
</dbReference>
<evidence type="ECO:0000256" key="4">
    <source>
        <dbReference type="ARBA" id="ARBA00022786"/>
    </source>
</evidence>
<evidence type="ECO:0000256" key="2">
    <source>
        <dbReference type="ARBA" id="ARBA00012759"/>
    </source>
</evidence>
<evidence type="ECO:0000256" key="1">
    <source>
        <dbReference type="ARBA" id="ARBA00000707"/>
    </source>
</evidence>
<gene>
    <name evidence="9" type="ORF">FN846DRAFT_786629</name>
</gene>
<dbReference type="Gene3D" id="3.90.70.10">
    <property type="entry name" value="Cysteine proteinases"/>
    <property type="match status" value="1"/>
</dbReference>
<evidence type="ECO:0000313" key="10">
    <source>
        <dbReference type="Proteomes" id="UP000326924"/>
    </source>
</evidence>
<dbReference type="PROSITE" id="PS50235">
    <property type="entry name" value="USP_3"/>
    <property type="match status" value="1"/>
</dbReference>
<evidence type="ECO:0000256" key="3">
    <source>
        <dbReference type="ARBA" id="ARBA00022670"/>
    </source>
</evidence>
<dbReference type="Proteomes" id="UP000326924">
    <property type="component" value="Unassembled WGS sequence"/>
</dbReference>
<dbReference type="Pfam" id="PF13446">
    <property type="entry name" value="RPT"/>
    <property type="match status" value="4"/>
</dbReference>
<dbReference type="InterPro" id="IPR044635">
    <property type="entry name" value="UBP14-like"/>
</dbReference>
<dbReference type="InterPro" id="IPR001394">
    <property type="entry name" value="Peptidase_C19_UCH"/>
</dbReference>
<evidence type="ECO:0000256" key="5">
    <source>
        <dbReference type="ARBA" id="ARBA00022801"/>
    </source>
</evidence>
<feature type="domain" description="USP" evidence="8">
    <location>
        <begin position="602"/>
        <end position="1070"/>
    </location>
</feature>
<organism evidence="9 10">
    <name type="scientific">Sphaerosporella brunnea</name>
    <dbReference type="NCBI Taxonomy" id="1250544"/>
    <lineage>
        <taxon>Eukaryota</taxon>
        <taxon>Fungi</taxon>
        <taxon>Dikarya</taxon>
        <taxon>Ascomycota</taxon>
        <taxon>Pezizomycotina</taxon>
        <taxon>Pezizomycetes</taxon>
        <taxon>Pezizales</taxon>
        <taxon>Pyronemataceae</taxon>
        <taxon>Sphaerosporella</taxon>
    </lineage>
</organism>
<feature type="compositionally biased region" description="Pro residues" evidence="7">
    <location>
        <begin position="714"/>
        <end position="728"/>
    </location>
</feature>
<protein>
    <recommendedName>
        <fullName evidence="2">ubiquitinyl hydrolase 1</fullName>
        <ecNumber evidence="2">3.4.19.12</ecNumber>
    </recommendedName>
</protein>
<evidence type="ECO:0000256" key="7">
    <source>
        <dbReference type="SAM" id="MobiDB-lite"/>
    </source>
</evidence>
<dbReference type="GO" id="GO:0070628">
    <property type="term" value="F:proteasome binding"/>
    <property type="evidence" value="ECO:0007669"/>
    <property type="project" value="TreeGrafter"/>
</dbReference>
<dbReference type="CDD" id="cd02666">
    <property type="entry name" value="Peptidase_C19J"/>
    <property type="match status" value="1"/>
</dbReference>
<dbReference type="GO" id="GO:0061136">
    <property type="term" value="P:regulation of proteasomal protein catabolic process"/>
    <property type="evidence" value="ECO:0007669"/>
    <property type="project" value="TreeGrafter"/>
</dbReference>
<dbReference type="EMBL" id="VXIS01000352">
    <property type="protein sequence ID" value="KAA8894285.1"/>
    <property type="molecule type" value="Genomic_DNA"/>
</dbReference>
<dbReference type="AlphaFoldDB" id="A0A5J5EF31"/>
<dbReference type="FunCoup" id="A0A5J5EF31">
    <property type="interactions" value="58"/>
</dbReference>
<accession>A0A5J5EF31</accession>